<comment type="caution">
    <text evidence="10">The sequence shown here is derived from an EMBL/GenBank/DDBJ whole genome shotgun (WGS) entry which is preliminary data.</text>
</comment>
<keyword evidence="3 5" id="KW-0807">Transducer</keyword>
<sequence>MPLAQTPLAQAHFAQTEARNMSSKLRRRPVKLHLRITIMTVIMVGMVLTAVGLREAFNRADALSDAFRRSDRTLTDMLAGQVSGGVQYAKAAGIQAIVGPLMERDGNRLASFAAFSLDGSQIVAVDDPRLTAADLAALHGRAAATLDRGEAYDEETSAATLLVRPVFAGKDQKLVGAVAAAWSLAEVEAATATALRQSALLTAAAMLALMIALILGLRTLLARPLARAIGAMRELADGHTTVDLGGLERRDELGEMARALLVFRDGMAETERLREVNETQRLQAEAEKAAAMDRLAADFERSIGEVVAAVRQSSEQMRETARAMSAGVDQARETSSGVAGSAGETARSVQTVAGSTEQLSAAISDILRQVAEGSTITTEAVGEARRSNHTVTGLVEAANQIGEVVRLISDIAEQTNLLALNATIEAARAGEAGKGFAVVASEVKSLATQTSRATADIDARIAQIRTVASEAATTISTVGATIDRISQVVEGISGAVDRQRSATSEIAASIGQAAAGADRVSTEIGRVSRSAEDTGVMARRVLDTSTALVEEGQQLTARVGAFIRHIREA</sequence>
<dbReference type="Proteomes" id="UP000257706">
    <property type="component" value="Unassembled WGS sequence"/>
</dbReference>
<dbReference type="CDD" id="cd06225">
    <property type="entry name" value="HAMP"/>
    <property type="match status" value="1"/>
</dbReference>
<feature type="domain" description="Methyl-accepting transducer" evidence="7">
    <location>
        <begin position="313"/>
        <end position="535"/>
    </location>
</feature>
<dbReference type="Pfam" id="PF00015">
    <property type="entry name" value="MCPsignal"/>
    <property type="match status" value="1"/>
</dbReference>
<dbReference type="InterPro" id="IPR004089">
    <property type="entry name" value="MCPsignal_dom"/>
</dbReference>
<dbReference type="Pfam" id="PF00672">
    <property type="entry name" value="HAMP"/>
    <property type="match status" value="1"/>
</dbReference>
<evidence type="ECO:0000256" key="4">
    <source>
        <dbReference type="ARBA" id="ARBA00029447"/>
    </source>
</evidence>
<dbReference type="AlphaFoldDB" id="A0A3B9IT64"/>
<keyword evidence="6" id="KW-0472">Membrane</keyword>
<dbReference type="InterPro" id="IPR003660">
    <property type="entry name" value="HAMP_dom"/>
</dbReference>
<dbReference type="PANTHER" id="PTHR32089:SF112">
    <property type="entry name" value="LYSOZYME-LIKE PROTEIN-RELATED"/>
    <property type="match status" value="1"/>
</dbReference>
<evidence type="ECO:0000313" key="11">
    <source>
        <dbReference type="Proteomes" id="UP000257706"/>
    </source>
</evidence>
<organism evidence="10 11">
    <name type="scientific">Tistrella mobilis</name>
    <dbReference type="NCBI Taxonomy" id="171437"/>
    <lineage>
        <taxon>Bacteria</taxon>
        <taxon>Pseudomonadati</taxon>
        <taxon>Pseudomonadota</taxon>
        <taxon>Alphaproteobacteria</taxon>
        <taxon>Geminicoccales</taxon>
        <taxon>Geminicoccaceae</taxon>
        <taxon>Tistrella</taxon>
    </lineage>
</organism>
<evidence type="ECO:0000313" key="10">
    <source>
        <dbReference type="EMBL" id="HAE50473.1"/>
    </source>
</evidence>
<dbReference type="Gene3D" id="1.10.287.950">
    <property type="entry name" value="Methyl-accepting chemotaxis protein"/>
    <property type="match status" value="1"/>
</dbReference>
<dbReference type="PROSITE" id="PS50111">
    <property type="entry name" value="CHEMOTAXIS_TRANSDUC_2"/>
    <property type="match status" value="1"/>
</dbReference>
<gene>
    <name evidence="10" type="ORF">DCK97_23965</name>
</gene>
<dbReference type="GO" id="GO:0005886">
    <property type="term" value="C:plasma membrane"/>
    <property type="evidence" value="ECO:0007669"/>
    <property type="project" value="UniProtKB-SubCell"/>
</dbReference>
<evidence type="ECO:0000256" key="2">
    <source>
        <dbReference type="ARBA" id="ARBA00022519"/>
    </source>
</evidence>
<dbReference type="SMART" id="SM00283">
    <property type="entry name" value="MA"/>
    <property type="match status" value="1"/>
</dbReference>
<accession>A0A3B9IT64</accession>
<keyword evidence="2" id="KW-0997">Cell inner membrane</keyword>
<feature type="transmembrane region" description="Helical" evidence="6">
    <location>
        <begin position="32"/>
        <end position="53"/>
    </location>
</feature>
<keyword evidence="6" id="KW-0812">Transmembrane</keyword>
<evidence type="ECO:0000259" key="8">
    <source>
        <dbReference type="PROSITE" id="PS50192"/>
    </source>
</evidence>
<dbReference type="PROSITE" id="PS50192">
    <property type="entry name" value="T_SNARE"/>
    <property type="match status" value="1"/>
</dbReference>
<reference evidence="10 11" key="1">
    <citation type="journal article" date="2018" name="Nat. Biotechnol.">
        <title>A standardized bacterial taxonomy based on genome phylogeny substantially revises the tree of life.</title>
        <authorList>
            <person name="Parks D.H."/>
            <person name="Chuvochina M."/>
            <person name="Waite D.W."/>
            <person name="Rinke C."/>
            <person name="Skarshewski A."/>
            <person name="Chaumeil P.A."/>
            <person name="Hugenholtz P."/>
        </authorList>
    </citation>
    <scope>NUCLEOTIDE SEQUENCE [LARGE SCALE GENOMIC DNA]</scope>
    <source>
        <strain evidence="10">UBA8739</strain>
    </source>
</reference>
<keyword evidence="6" id="KW-1133">Transmembrane helix</keyword>
<dbReference type="PROSITE" id="PS50885">
    <property type="entry name" value="HAMP"/>
    <property type="match status" value="1"/>
</dbReference>
<evidence type="ECO:0000256" key="1">
    <source>
        <dbReference type="ARBA" id="ARBA00004429"/>
    </source>
</evidence>
<feature type="domain" description="T-SNARE coiled-coil homology" evidence="8">
    <location>
        <begin position="444"/>
        <end position="506"/>
    </location>
</feature>
<dbReference type="PANTHER" id="PTHR32089">
    <property type="entry name" value="METHYL-ACCEPTING CHEMOTAXIS PROTEIN MCPB"/>
    <property type="match status" value="1"/>
</dbReference>
<feature type="domain" description="HAMP" evidence="9">
    <location>
        <begin position="219"/>
        <end position="272"/>
    </location>
</feature>
<dbReference type="EMBL" id="DMAI01000388">
    <property type="protein sequence ID" value="HAE50473.1"/>
    <property type="molecule type" value="Genomic_DNA"/>
</dbReference>
<evidence type="ECO:0000256" key="5">
    <source>
        <dbReference type="PROSITE-ProRule" id="PRU00284"/>
    </source>
</evidence>
<name>A0A3B9IT64_9PROT</name>
<dbReference type="Gene3D" id="6.10.340.10">
    <property type="match status" value="1"/>
</dbReference>
<dbReference type="GO" id="GO:0007165">
    <property type="term" value="P:signal transduction"/>
    <property type="evidence" value="ECO:0007669"/>
    <property type="project" value="UniProtKB-KW"/>
</dbReference>
<evidence type="ECO:0000259" key="9">
    <source>
        <dbReference type="PROSITE" id="PS50885"/>
    </source>
</evidence>
<dbReference type="SMART" id="SM00304">
    <property type="entry name" value="HAMP"/>
    <property type="match status" value="2"/>
</dbReference>
<comment type="similarity">
    <text evidence="4">Belongs to the methyl-accepting chemotaxis (MCP) protein family.</text>
</comment>
<protein>
    <submittedName>
        <fullName evidence="10">Methyl-accepting chemotaxis protein</fullName>
    </submittedName>
</protein>
<dbReference type="InterPro" id="IPR000727">
    <property type="entry name" value="T_SNARE_dom"/>
</dbReference>
<evidence type="ECO:0000256" key="6">
    <source>
        <dbReference type="SAM" id="Phobius"/>
    </source>
</evidence>
<comment type="subcellular location">
    <subcellularLocation>
        <location evidence="1">Cell inner membrane</location>
        <topology evidence="1">Multi-pass membrane protein</topology>
    </subcellularLocation>
</comment>
<proteinExistence type="inferred from homology"/>
<feature type="transmembrane region" description="Helical" evidence="6">
    <location>
        <begin position="199"/>
        <end position="217"/>
    </location>
</feature>
<dbReference type="SUPFAM" id="SSF58104">
    <property type="entry name" value="Methyl-accepting chemotaxis protein (MCP) signaling domain"/>
    <property type="match status" value="1"/>
</dbReference>
<evidence type="ECO:0000256" key="3">
    <source>
        <dbReference type="ARBA" id="ARBA00023224"/>
    </source>
</evidence>
<evidence type="ECO:0000259" key="7">
    <source>
        <dbReference type="PROSITE" id="PS50111"/>
    </source>
</evidence>
<keyword evidence="2" id="KW-1003">Cell membrane</keyword>